<accession>A0A229NTB2</accession>
<feature type="chain" id="PRO_5039719906" evidence="1">
    <location>
        <begin position="26"/>
        <end position="464"/>
    </location>
</feature>
<dbReference type="PANTHER" id="PTHR40590">
    <property type="entry name" value="CYTOPLASMIC PROTEIN-RELATED"/>
    <property type="match status" value="1"/>
</dbReference>
<sequence>MVFMLKKKNLRLTAGALLASSLLLANLPVTYANEATPPLPDISAWSIPALHEGEKYGIYPLQWYYDGTFRKPLPADKFASLIEATGQKLAGLGFAKTGTLDDDVSSSKITRGQVVEALYNALTQYELPAELKSSSANAALYFQQIGVLKGSDKGLGLEQPATVEQAAVLASRLVEYAFAAADKGAKGLMWKVTSGGNTLYLLGSIHLGSPVMYPMHPSVKKAFNSSDSLWVEANLQSDPAAMQYFIQKMTFNDSSTIKDHIAPGTYKKLVDVYKQMSLPEGAYDSYRPWAVTNNLSLASMVESPEQAVQASASGVDLYFTTNALLKGLPIKELEGIRFQADLLSQAPPADQEKELSGLLDVLLSPEAIKKNAEQFKLMQQQWADGNLTNFSDIFNGTSGSNSSEQSSRIFGERDKKMAAKLDELLKQPGQSTSFVVVGAGHFAQKGMVIDLLKEKGYNVEFLGE</sequence>
<evidence type="ECO:0000313" key="2">
    <source>
        <dbReference type="EMBL" id="OXM13074.1"/>
    </source>
</evidence>
<dbReference type="Pfam" id="PF01963">
    <property type="entry name" value="TraB_PrgY_gumN"/>
    <property type="match status" value="1"/>
</dbReference>
<protein>
    <submittedName>
        <fullName evidence="2">TraB/GumN family protein</fullName>
    </submittedName>
</protein>
<dbReference type="OrthoDB" id="357294at2"/>
<feature type="signal peptide" evidence="1">
    <location>
        <begin position="1"/>
        <end position="25"/>
    </location>
</feature>
<dbReference type="Proteomes" id="UP000215145">
    <property type="component" value="Unassembled WGS sequence"/>
</dbReference>
<name>A0A229NTB2_9BACL</name>
<dbReference type="RefSeq" id="WP_089526738.1">
    <property type="nucleotide sequence ID" value="NZ_NMUQ01000004.1"/>
</dbReference>
<dbReference type="CDD" id="cd14789">
    <property type="entry name" value="Tiki"/>
    <property type="match status" value="1"/>
</dbReference>
<keyword evidence="1" id="KW-0732">Signal</keyword>
<comment type="caution">
    <text evidence="2">The sequence shown here is derived from an EMBL/GenBank/DDBJ whole genome shotgun (WGS) entry which is preliminary data.</text>
</comment>
<gene>
    <name evidence="2" type="ORF">CGZ75_23115</name>
</gene>
<organism evidence="2 3">
    <name type="scientific">Paenibacillus herberti</name>
    <dbReference type="NCBI Taxonomy" id="1619309"/>
    <lineage>
        <taxon>Bacteria</taxon>
        <taxon>Bacillati</taxon>
        <taxon>Bacillota</taxon>
        <taxon>Bacilli</taxon>
        <taxon>Bacillales</taxon>
        <taxon>Paenibacillaceae</taxon>
        <taxon>Paenibacillus</taxon>
    </lineage>
</organism>
<dbReference type="InterPro" id="IPR047111">
    <property type="entry name" value="YbaP-like"/>
</dbReference>
<keyword evidence="3" id="KW-1185">Reference proteome</keyword>
<reference evidence="2 3" key="1">
    <citation type="submission" date="2017-07" db="EMBL/GenBank/DDBJ databases">
        <title>Paenibacillus herberti R33 genome sequencing and assembly.</title>
        <authorList>
            <person name="Su W."/>
        </authorList>
    </citation>
    <scope>NUCLEOTIDE SEQUENCE [LARGE SCALE GENOMIC DNA]</scope>
    <source>
        <strain evidence="2 3">R33</strain>
    </source>
</reference>
<dbReference type="PANTHER" id="PTHR40590:SF1">
    <property type="entry name" value="CYTOPLASMIC PROTEIN"/>
    <property type="match status" value="1"/>
</dbReference>
<evidence type="ECO:0000313" key="3">
    <source>
        <dbReference type="Proteomes" id="UP000215145"/>
    </source>
</evidence>
<dbReference type="AlphaFoldDB" id="A0A229NTB2"/>
<proteinExistence type="predicted"/>
<evidence type="ECO:0000256" key="1">
    <source>
        <dbReference type="SAM" id="SignalP"/>
    </source>
</evidence>
<dbReference type="EMBL" id="NMUQ01000004">
    <property type="protein sequence ID" value="OXM13074.1"/>
    <property type="molecule type" value="Genomic_DNA"/>
</dbReference>
<dbReference type="InterPro" id="IPR002816">
    <property type="entry name" value="TraB/PrgY/GumN_fam"/>
</dbReference>